<protein>
    <submittedName>
        <fullName evidence="2">Uncharacterized protein</fullName>
    </submittedName>
</protein>
<organism evidence="2 3">
    <name type="scientific">Dyadobacter flavalbus</name>
    <dbReference type="NCBI Taxonomy" id="2579942"/>
    <lineage>
        <taxon>Bacteria</taxon>
        <taxon>Pseudomonadati</taxon>
        <taxon>Bacteroidota</taxon>
        <taxon>Cytophagia</taxon>
        <taxon>Cytophagales</taxon>
        <taxon>Spirosomataceae</taxon>
        <taxon>Dyadobacter</taxon>
    </lineage>
</organism>
<keyword evidence="3" id="KW-1185">Reference proteome</keyword>
<evidence type="ECO:0000256" key="1">
    <source>
        <dbReference type="SAM" id="MobiDB-lite"/>
    </source>
</evidence>
<evidence type="ECO:0000313" key="3">
    <source>
        <dbReference type="Proteomes" id="UP000323994"/>
    </source>
</evidence>
<comment type="caution">
    <text evidence="2">The sequence shown here is derived from an EMBL/GenBank/DDBJ whole genome shotgun (WGS) entry which is preliminary data.</text>
</comment>
<dbReference type="AlphaFoldDB" id="A0A5M8QZ95"/>
<feature type="region of interest" description="Disordered" evidence="1">
    <location>
        <begin position="41"/>
        <end position="64"/>
    </location>
</feature>
<reference evidence="2 3" key="1">
    <citation type="submission" date="2019-05" db="EMBL/GenBank/DDBJ databases">
        <authorList>
            <person name="Qu J.-H."/>
        </authorList>
    </citation>
    <scope>NUCLEOTIDE SEQUENCE [LARGE SCALE GENOMIC DNA]</scope>
    <source>
        <strain evidence="2 3">NS28</strain>
    </source>
</reference>
<name>A0A5M8QZ95_9BACT</name>
<evidence type="ECO:0000313" key="2">
    <source>
        <dbReference type="EMBL" id="KAA6440370.1"/>
    </source>
</evidence>
<dbReference type="EMBL" id="VBSN01000027">
    <property type="protein sequence ID" value="KAA6440370.1"/>
    <property type="molecule type" value="Genomic_DNA"/>
</dbReference>
<sequence length="64" mass="7240">MKQFMSRDALNDFPGRLQKLGLEKMLEGEPDQLRTIVKKPYSLNPSSLNPFSLNSPSLHPKTTP</sequence>
<feature type="compositionally biased region" description="Low complexity" evidence="1">
    <location>
        <begin position="42"/>
        <end position="58"/>
    </location>
</feature>
<dbReference type="Proteomes" id="UP000323994">
    <property type="component" value="Unassembled WGS sequence"/>
</dbReference>
<proteinExistence type="predicted"/>
<accession>A0A5M8QZ95</accession>
<gene>
    <name evidence="2" type="ORF">FEM33_07130</name>
</gene>